<keyword evidence="2" id="KW-0472">Membrane</keyword>
<feature type="transmembrane region" description="Helical" evidence="2">
    <location>
        <begin position="32"/>
        <end position="52"/>
    </location>
</feature>
<keyword evidence="2" id="KW-0812">Transmembrane</keyword>
<organism evidence="3 4">
    <name type="scientific">Streptomyces malaysiensis</name>
    <dbReference type="NCBI Taxonomy" id="92644"/>
    <lineage>
        <taxon>Bacteria</taxon>
        <taxon>Bacillati</taxon>
        <taxon>Actinomycetota</taxon>
        <taxon>Actinomycetes</taxon>
        <taxon>Kitasatosporales</taxon>
        <taxon>Streptomycetaceae</taxon>
        <taxon>Streptomyces</taxon>
        <taxon>Streptomyces violaceusniger group</taxon>
    </lineage>
</organism>
<comment type="caution">
    <text evidence="3">The sequence shown here is derived from an EMBL/GenBank/DDBJ whole genome shotgun (WGS) entry which is preliminary data.</text>
</comment>
<name>A0A7X5XCI2_STRMQ</name>
<accession>A0A7X5XCI2</accession>
<reference evidence="3 4" key="1">
    <citation type="submission" date="2020-02" db="EMBL/GenBank/DDBJ databases">
        <title>Streptomyces malaysiensis DSM14702 (JHCC583434, PFL_A843) Genome sequencing and assembly.</title>
        <authorList>
            <person name="Samborskyy M."/>
        </authorList>
    </citation>
    <scope>NUCLEOTIDE SEQUENCE [LARGE SCALE GENOMIC DNA]</scope>
    <source>
        <strain evidence="3 4">DSM 14702</strain>
    </source>
</reference>
<dbReference type="RefSeq" id="WP_167504935.1">
    <property type="nucleotide sequence ID" value="NZ_JAALLH010000002.1"/>
</dbReference>
<protein>
    <submittedName>
        <fullName evidence="3">Uncharacterized protein</fullName>
    </submittedName>
</protein>
<feature type="transmembrane region" description="Helical" evidence="2">
    <location>
        <begin position="7"/>
        <end position="26"/>
    </location>
</feature>
<evidence type="ECO:0000313" key="3">
    <source>
        <dbReference type="EMBL" id="NIY69865.1"/>
    </source>
</evidence>
<dbReference type="EMBL" id="JAALLH010000002">
    <property type="protein sequence ID" value="NIY69865.1"/>
    <property type="molecule type" value="Genomic_DNA"/>
</dbReference>
<gene>
    <name evidence="3" type="ORF">SMALB_7996</name>
</gene>
<proteinExistence type="predicted"/>
<evidence type="ECO:0000256" key="1">
    <source>
        <dbReference type="SAM" id="MobiDB-lite"/>
    </source>
</evidence>
<feature type="compositionally biased region" description="Acidic residues" evidence="1">
    <location>
        <begin position="358"/>
        <end position="369"/>
    </location>
</feature>
<evidence type="ECO:0000256" key="2">
    <source>
        <dbReference type="SAM" id="Phobius"/>
    </source>
</evidence>
<sequence>MSSGHKTMAGFLTVIGGLILTIAGLLVDWPRWVWPLVATLLLSGAAFALRAASRPSGPIPQNHMLEPDLPIPEPERWERVVSDVALPSSIPDYDFLFSATVRWCPGDTSGDTPYINPGALAVDAVLDRARRITATQPPHRSSLAQHQLNGALGTMTADPTGRVKALAEDVTLRLTEADLARLHKLSTVRKDEEVWEHERNYERNKRAYLGDDVFKDTGSAVMWWMAKNDDHVEKAVDLIGPLAQLSSAVNNTELPERFRHLIRGFAPEQDPQQGDAEPSFGALFSDGPFRATPAYDEATTADLLERLMDRLGLEEDSDARAAFARRVADALRAQGLENVAEEVKQRFDAPPPPPDPEWGPDPEDNDEAA</sequence>
<feature type="region of interest" description="Disordered" evidence="1">
    <location>
        <begin position="339"/>
        <end position="369"/>
    </location>
</feature>
<evidence type="ECO:0000313" key="4">
    <source>
        <dbReference type="Proteomes" id="UP000536624"/>
    </source>
</evidence>
<dbReference type="AlphaFoldDB" id="A0A7X5XCI2"/>
<keyword evidence="2" id="KW-1133">Transmembrane helix</keyword>
<dbReference type="Proteomes" id="UP000536624">
    <property type="component" value="Unassembled WGS sequence"/>
</dbReference>